<gene>
    <name evidence="2" type="ORF">ENG14_06580</name>
</gene>
<dbReference type="Gene3D" id="2.40.10.220">
    <property type="entry name" value="predicted glycosyltransferase like domains"/>
    <property type="match status" value="1"/>
</dbReference>
<dbReference type="SUPFAM" id="SSF141371">
    <property type="entry name" value="PilZ domain-like"/>
    <property type="match status" value="1"/>
</dbReference>
<dbReference type="Pfam" id="PF07238">
    <property type="entry name" value="PilZ"/>
    <property type="match status" value="1"/>
</dbReference>
<name>A0A7C1AXF0_9BACT</name>
<proteinExistence type="predicted"/>
<comment type="caution">
    <text evidence="2">The sequence shown here is derived from an EMBL/GenBank/DDBJ whole genome shotgun (WGS) entry which is preliminary data.</text>
</comment>
<dbReference type="Proteomes" id="UP000886355">
    <property type="component" value="Unassembled WGS sequence"/>
</dbReference>
<evidence type="ECO:0000313" key="2">
    <source>
        <dbReference type="EMBL" id="HDL90551.1"/>
    </source>
</evidence>
<accession>A0A7C1AXF0</accession>
<evidence type="ECO:0000259" key="1">
    <source>
        <dbReference type="Pfam" id="PF07238"/>
    </source>
</evidence>
<protein>
    <submittedName>
        <fullName evidence="2">PilZ domain-containing protein</fullName>
    </submittedName>
</protein>
<dbReference type="GO" id="GO:0035438">
    <property type="term" value="F:cyclic-di-GMP binding"/>
    <property type="evidence" value="ECO:0007669"/>
    <property type="project" value="InterPro"/>
</dbReference>
<sequence>MKQQNSGERRRFSRVQYRVLGVINVKGCVPIKGEIDNLSLKGAFVRAKPTISIDTPVELEILASSSSSELKLKVDGRVVRTEEYGVAIEFTKMDIESFTYLKDIVAFNAGNLDKINEEFHEFLRERIATIKAEEHEDVQ</sequence>
<dbReference type="InterPro" id="IPR009875">
    <property type="entry name" value="PilZ_domain"/>
</dbReference>
<feature type="domain" description="PilZ" evidence="1">
    <location>
        <begin position="8"/>
        <end position="106"/>
    </location>
</feature>
<dbReference type="EMBL" id="DQZW01000310">
    <property type="protein sequence ID" value="HDL90551.1"/>
    <property type="molecule type" value="Genomic_DNA"/>
</dbReference>
<dbReference type="AlphaFoldDB" id="A0A7C1AXF0"/>
<organism evidence="2">
    <name type="scientific">Thermodesulforhabdus norvegica</name>
    <dbReference type="NCBI Taxonomy" id="39841"/>
    <lineage>
        <taxon>Bacteria</taxon>
        <taxon>Pseudomonadati</taxon>
        <taxon>Thermodesulfobacteriota</taxon>
        <taxon>Syntrophobacteria</taxon>
        <taxon>Syntrophobacterales</taxon>
        <taxon>Thermodesulforhabdaceae</taxon>
        <taxon>Thermodesulforhabdus</taxon>
    </lineage>
</organism>
<reference evidence="2" key="1">
    <citation type="journal article" date="2020" name="mSystems">
        <title>Genome- and Community-Level Interaction Insights into Carbon Utilization and Element Cycling Functions of Hydrothermarchaeota in Hydrothermal Sediment.</title>
        <authorList>
            <person name="Zhou Z."/>
            <person name="Liu Y."/>
            <person name="Xu W."/>
            <person name="Pan J."/>
            <person name="Luo Z.H."/>
            <person name="Li M."/>
        </authorList>
    </citation>
    <scope>NUCLEOTIDE SEQUENCE [LARGE SCALE GENOMIC DNA]</scope>
    <source>
        <strain evidence="2">HyVt-19</strain>
    </source>
</reference>